<evidence type="ECO:0000313" key="4">
    <source>
        <dbReference type="EMBL" id="QDV43210.1"/>
    </source>
</evidence>
<dbReference type="Gene3D" id="1.25.40.10">
    <property type="entry name" value="Tetratricopeptide repeat domain"/>
    <property type="match status" value="3"/>
</dbReference>
<dbReference type="PANTHER" id="PTHR12558:SF13">
    <property type="entry name" value="CELL DIVISION CYCLE PROTEIN 27 HOMOLOG"/>
    <property type="match status" value="1"/>
</dbReference>
<dbReference type="KEGG" id="snep:Enr13x_30650"/>
<evidence type="ECO:0000256" key="1">
    <source>
        <dbReference type="PROSITE-ProRule" id="PRU00339"/>
    </source>
</evidence>
<sequence length="1669" mass="183468">MPQPTSTVDGDAPIAAPQQADPRHEPEVISESHAGKLDARRYHWVMDWRLVGYTALGVAFLMVATVASYAYHSSKAASTFLSRADQAAADGKPAEEVRWLSSYLLLHPEDHEKIIRAAISADVAADEATRENLAQRVTTARKRLGTAIAYLGSAEDDGVDDANAETRRDLRKRLINRLIQSGGYFYKDVERHVRLLDADRNDAEAHKWLAIAIVGQVQEMLYQDRDPNAVELEADYYGWLSHQPPGIVLREAVKRNPDDLDLVGSFIALLQTDPESFGIAIASDEQNVGSFTRTIASLDEDTAEVLDSVLLGLHARPDSRAKILLYRYASMAGESAKASELIKAAAAEASARLAAQDFAKPESETDDTEEDKPEPGLRLSPEAEALVWDYQCVYFGAGSIVDRAAVSIATEDEIKLATDWLKQLRDLGVDSVPVRPDAVKQTYLVSGLLAESSADLDRAIELWQEGLTVVNDDNLDLLGNVAWALARRAADADQAEKPAATKAAENAIEKFAGVIDAKKSELMLMTSDQISLADRTAFAEAITNADWKKKVARATVIAGMETSSENDRQIIRLLDGLTDDEIRLEPQIRIAGISQLTGAYQRQLAFDLAATTLTEAAELFPTNQALVQASGEAWTRSGNRLQAAKQWQRARLSNVPRVRVASLEAEFAYQLRLIPEQREIATLRSRIRDLEQLLEKAGDTFSAEQLRLQTLRAQLPPEGVLAEEYLQSEELAAKISSLAEANPSNTELQMYAAERLAAAGKPEQAESVLKRLDSSDDFSPVQQKLLRARVLAASGKHAEASELLLKAMEDDSQAATGLAQTASEYAKRAGSPDLAKQALLRIPEAQRTPAVYFSLYQIAKLQEQTAEMEQFLSQLHRVEGYRSGARATGSQAETSPAYSLLIDATQLVDKLLARGGVQRDEKDYTRAKSLISRLQSLRPNWGNAVALSGWLSFASGNYASAVEQLRRGINSGDRQLRTRQLLWQALLTLGRDEEAEREIRLAGIATQSDLDPYDEISIGISIRKGDYSQALDAAKQIAQDNVDDPIAWLVYARFALVMRAQTISDSDVAEELDAEQLLKDADEAIETAARLADTPAQKSAVASARMSLAVAVGDKQKIQAALAELQKSDLKDADRFMLEAKALIALDRVDEAIEKLKAANELRPDFKAQMALVRLLRSRSRGGDALAILEQAFRQDPNNPRIRTELAAQLIDSGQEIDWDQIATLLNSDQAVTEQNRLVYALILASKGSHYQRQEAVRLLRDMAGSPTEIGLGASRVQAALMFEMASKYDQLTPSEQKQFDKDQYIAEARRVFKQLADRDNPALVDMTRYCGFLISVNDEGDLDEARQVIDRLKTLPGSALEVLKIEMMLAGQGGDKENLPSIVDQWANDPSTGNASTAAGGVETVAGEALMRNGFIDEGLAWFRRAYEANKDSFANYIVALSLAGQHDQAAAVAADRYDEQHAATTAVLLVEALLALDPDMVEPRYAQILDEAVKAYPENAALNDGVATLAMQRGENERAIALYLKVLRTDPRRLRPLNNLAMIFAELPGRELQGLKHIDAAIEVAGESAELLDTKGTVLLRGNRVQEAVRQFEKAIESGEEKNLPRYQFHLVQALLKLNRLQDAKKIWSEINFQELDLQGLTPAERDALKELQQRLGTGASETKEAA</sequence>
<dbReference type="InterPro" id="IPR011990">
    <property type="entry name" value="TPR-like_helical_dom_sf"/>
</dbReference>
<evidence type="ECO:0000256" key="2">
    <source>
        <dbReference type="SAM" id="MobiDB-lite"/>
    </source>
</evidence>
<dbReference type="OrthoDB" id="221446at2"/>
<organism evidence="4 5">
    <name type="scientific">Stieleria neptunia</name>
    <dbReference type="NCBI Taxonomy" id="2527979"/>
    <lineage>
        <taxon>Bacteria</taxon>
        <taxon>Pseudomonadati</taxon>
        <taxon>Planctomycetota</taxon>
        <taxon>Planctomycetia</taxon>
        <taxon>Pirellulales</taxon>
        <taxon>Pirellulaceae</taxon>
        <taxon>Stieleria</taxon>
    </lineage>
</organism>
<feature type="repeat" description="TPR" evidence="1">
    <location>
        <begin position="1571"/>
        <end position="1604"/>
    </location>
</feature>
<proteinExistence type="predicted"/>
<feature type="compositionally biased region" description="Low complexity" evidence="2">
    <location>
        <begin position="11"/>
        <end position="20"/>
    </location>
</feature>
<dbReference type="Proteomes" id="UP000319004">
    <property type="component" value="Chromosome"/>
</dbReference>
<dbReference type="PROSITE" id="PS50005">
    <property type="entry name" value="TPR"/>
    <property type="match status" value="1"/>
</dbReference>
<feature type="transmembrane region" description="Helical" evidence="3">
    <location>
        <begin position="50"/>
        <end position="71"/>
    </location>
</feature>
<dbReference type="SMART" id="SM00028">
    <property type="entry name" value="TPR"/>
    <property type="match status" value="5"/>
</dbReference>
<evidence type="ECO:0000256" key="3">
    <source>
        <dbReference type="SAM" id="Phobius"/>
    </source>
</evidence>
<dbReference type="InterPro" id="IPR019734">
    <property type="entry name" value="TPR_rpt"/>
</dbReference>
<keyword evidence="3" id="KW-0812">Transmembrane</keyword>
<keyword evidence="5" id="KW-1185">Reference proteome</keyword>
<dbReference type="PANTHER" id="PTHR12558">
    <property type="entry name" value="CELL DIVISION CYCLE 16,23,27"/>
    <property type="match status" value="1"/>
</dbReference>
<accession>A0A518HQT5</accession>
<feature type="region of interest" description="Disordered" evidence="2">
    <location>
        <begin position="356"/>
        <end position="377"/>
    </location>
</feature>
<keyword evidence="1" id="KW-0802">TPR repeat</keyword>
<reference evidence="4 5" key="1">
    <citation type="submission" date="2019-03" db="EMBL/GenBank/DDBJ databases">
        <title>Deep-cultivation of Planctomycetes and their phenomic and genomic characterization uncovers novel biology.</title>
        <authorList>
            <person name="Wiegand S."/>
            <person name="Jogler M."/>
            <person name="Boedeker C."/>
            <person name="Pinto D."/>
            <person name="Vollmers J."/>
            <person name="Rivas-Marin E."/>
            <person name="Kohn T."/>
            <person name="Peeters S.H."/>
            <person name="Heuer A."/>
            <person name="Rast P."/>
            <person name="Oberbeckmann S."/>
            <person name="Bunk B."/>
            <person name="Jeske O."/>
            <person name="Meyerdierks A."/>
            <person name="Storesund J.E."/>
            <person name="Kallscheuer N."/>
            <person name="Luecker S."/>
            <person name="Lage O.M."/>
            <person name="Pohl T."/>
            <person name="Merkel B.J."/>
            <person name="Hornburger P."/>
            <person name="Mueller R.-W."/>
            <person name="Bruemmer F."/>
            <person name="Labrenz M."/>
            <person name="Spormann A.M."/>
            <person name="Op den Camp H."/>
            <person name="Overmann J."/>
            <person name="Amann R."/>
            <person name="Jetten M.S.M."/>
            <person name="Mascher T."/>
            <person name="Medema M.H."/>
            <person name="Devos D.P."/>
            <person name="Kaster A.-K."/>
            <person name="Ovreas L."/>
            <person name="Rohde M."/>
            <person name="Galperin M.Y."/>
            <person name="Jogler C."/>
        </authorList>
    </citation>
    <scope>NUCLEOTIDE SEQUENCE [LARGE SCALE GENOMIC DNA]</scope>
    <source>
        <strain evidence="4 5">Enr13</strain>
    </source>
</reference>
<keyword evidence="3" id="KW-0472">Membrane</keyword>
<name>A0A518HQT5_9BACT</name>
<feature type="region of interest" description="Disordered" evidence="2">
    <location>
        <begin position="1"/>
        <end position="32"/>
    </location>
</feature>
<keyword evidence="3" id="KW-1133">Transmembrane helix</keyword>
<dbReference type="RefSeq" id="WP_145387133.1">
    <property type="nucleotide sequence ID" value="NZ_CP037423.1"/>
</dbReference>
<evidence type="ECO:0000313" key="5">
    <source>
        <dbReference type="Proteomes" id="UP000319004"/>
    </source>
</evidence>
<dbReference type="EMBL" id="CP037423">
    <property type="protein sequence ID" value="QDV43210.1"/>
    <property type="molecule type" value="Genomic_DNA"/>
</dbReference>
<gene>
    <name evidence="4" type="ORF">Enr13x_30650</name>
</gene>
<protein>
    <submittedName>
        <fullName evidence="4">Tetratricopeptide repeat protein</fullName>
    </submittedName>
</protein>
<dbReference type="SUPFAM" id="SSF48452">
    <property type="entry name" value="TPR-like"/>
    <property type="match status" value="4"/>
</dbReference>